<protein>
    <submittedName>
        <fullName evidence="2">Chemotaxis protein CheW</fullName>
    </submittedName>
</protein>
<evidence type="ECO:0000259" key="1">
    <source>
        <dbReference type="PROSITE" id="PS50851"/>
    </source>
</evidence>
<dbReference type="Gene3D" id="2.30.30.40">
    <property type="entry name" value="SH3 Domains"/>
    <property type="match status" value="1"/>
</dbReference>
<name>A0AAU8IHG2_9BACL</name>
<dbReference type="Gene3D" id="2.40.50.180">
    <property type="entry name" value="CheA-289, Domain 4"/>
    <property type="match status" value="1"/>
</dbReference>
<dbReference type="PROSITE" id="PS50851">
    <property type="entry name" value="CHEW"/>
    <property type="match status" value="1"/>
</dbReference>
<feature type="domain" description="CheW-like" evidence="1">
    <location>
        <begin position="7"/>
        <end position="142"/>
    </location>
</feature>
<accession>A0AAU8IHG2</accession>
<sequence>MSSDTTTHVALTLLIGDITVGLLIRDVREILEPIPAIDVPVTHPCFAGLILNRGEVLPLFDLSGLLEAGYSPALKPEDKKYIICQSASGACALEADAVRDTISFSSEQLYACDLPLRSKKVLLKDKELPLLDSGAVMANISRLNQSVRKSAGY</sequence>
<proteinExistence type="predicted"/>
<dbReference type="RefSeq" id="WP_129928563.1">
    <property type="nucleotide sequence ID" value="NZ_CP159510.1"/>
</dbReference>
<dbReference type="Pfam" id="PF01584">
    <property type="entry name" value="CheW"/>
    <property type="match status" value="1"/>
</dbReference>
<dbReference type="AlphaFoldDB" id="A0AAU8IHG2"/>
<dbReference type="SMART" id="SM00260">
    <property type="entry name" value="CheW"/>
    <property type="match status" value="1"/>
</dbReference>
<dbReference type="SUPFAM" id="SSF50341">
    <property type="entry name" value="CheW-like"/>
    <property type="match status" value="1"/>
</dbReference>
<dbReference type="InterPro" id="IPR002545">
    <property type="entry name" value="CheW-lke_dom"/>
</dbReference>
<dbReference type="EMBL" id="CP159510">
    <property type="protein sequence ID" value="XCJ17668.1"/>
    <property type="molecule type" value="Genomic_DNA"/>
</dbReference>
<dbReference type="InterPro" id="IPR036061">
    <property type="entry name" value="CheW-like_dom_sf"/>
</dbReference>
<reference evidence="2" key="1">
    <citation type="submission" date="2024-06" db="EMBL/GenBank/DDBJ databases">
        <authorList>
            <person name="Fan A."/>
            <person name="Zhang F.Y."/>
            <person name="Zhang L."/>
        </authorList>
    </citation>
    <scope>NUCLEOTIDE SEQUENCE</scope>
    <source>
        <strain evidence="2">Y61</strain>
    </source>
</reference>
<evidence type="ECO:0000313" key="2">
    <source>
        <dbReference type="EMBL" id="XCJ17668.1"/>
    </source>
</evidence>
<gene>
    <name evidence="2" type="ORF">ABNN70_04030</name>
</gene>
<dbReference type="GO" id="GO:0007165">
    <property type="term" value="P:signal transduction"/>
    <property type="evidence" value="ECO:0007669"/>
    <property type="project" value="InterPro"/>
</dbReference>
<organism evidence="2">
    <name type="scientific">Sporolactobacillus sp. Y61</name>
    <dbReference type="NCBI Taxonomy" id="3160863"/>
    <lineage>
        <taxon>Bacteria</taxon>
        <taxon>Bacillati</taxon>
        <taxon>Bacillota</taxon>
        <taxon>Bacilli</taxon>
        <taxon>Bacillales</taxon>
        <taxon>Sporolactobacillaceae</taxon>
        <taxon>Sporolactobacillus</taxon>
    </lineage>
</organism>
<dbReference type="GO" id="GO:0006935">
    <property type="term" value="P:chemotaxis"/>
    <property type="evidence" value="ECO:0007669"/>
    <property type="project" value="InterPro"/>
</dbReference>